<dbReference type="InterPro" id="IPR000408">
    <property type="entry name" value="Reg_chr_condens"/>
</dbReference>
<accession>A0ABY5NUP5</accession>
<name>A0ABY5NUP5_9FLAO</name>
<dbReference type="SUPFAM" id="SSF103647">
    <property type="entry name" value="TSP type-3 repeat"/>
    <property type="match status" value="1"/>
</dbReference>
<feature type="domain" description="GEVED" evidence="2">
    <location>
        <begin position="1439"/>
        <end position="1510"/>
    </location>
</feature>
<feature type="signal peptide" evidence="1">
    <location>
        <begin position="1"/>
        <end position="24"/>
    </location>
</feature>
<dbReference type="InterPro" id="IPR045474">
    <property type="entry name" value="GEVED"/>
</dbReference>
<dbReference type="Pfam" id="PF20009">
    <property type="entry name" value="GEVED"/>
    <property type="match status" value="1"/>
</dbReference>
<dbReference type="Gene3D" id="4.10.1080.10">
    <property type="entry name" value="TSP type-3 repeat"/>
    <property type="match status" value="1"/>
</dbReference>
<dbReference type="SUPFAM" id="SSF50969">
    <property type="entry name" value="YVTN repeat-like/Quinoprotein amine dehydrogenase"/>
    <property type="match status" value="1"/>
</dbReference>
<dbReference type="Proteomes" id="UP001317001">
    <property type="component" value="Chromosome"/>
</dbReference>
<dbReference type="InterPro" id="IPR028974">
    <property type="entry name" value="TSP_type-3_rpt"/>
</dbReference>
<dbReference type="PANTHER" id="PTHR45982">
    <property type="entry name" value="REGULATOR OF CHROMOSOME CONDENSATION"/>
    <property type="match status" value="1"/>
</dbReference>
<protein>
    <submittedName>
        <fullName evidence="3">GEVED domain-containing protein</fullName>
    </submittedName>
</protein>
<dbReference type="PANTHER" id="PTHR45982:SF1">
    <property type="entry name" value="REGULATOR OF CHROMOSOME CONDENSATION"/>
    <property type="match status" value="1"/>
</dbReference>
<proteinExistence type="predicted"/>
<organism evidence="3 4">
    <name type="scientific">Paenimyroides aestuarii</name>
    <dbReference type="NCBI Taxonomy" id="2968490"/>
    <lineage>
        <taxon>Bacteria</taxon>
        <taxon>Pseudomonadati</taxon>
        <taxon>Bacteroidota</taxon>
        <taxon>Flavobacteriia</taxon>
        <taxon>Flavobacteriales</taxon>
        <taxon>Flavobacteriaceae</taxon>
        <taxon>Paenimyroides</taxon>
    </lineage>
</organism>
<reference evidence="3 4" key="1">
    <citation type="submission" date="2022-08" db="EMBL/GenBank/DDBJ databases">
        <title>Myroides zhujiangensis sp. nov., a novel bacterium isolated from sediment in the Pearl River Estuary.</title>
        <authorList>
            <person name="Cui L."/>
        </authorList>
    </citation>
    <scope>NUCLEOTIDE SEQUENCE [LARGE SCALE GENOMIC DNA]</scope>
    <source>
        <strain evidence="3 4">SCSIO 72103</strain>
    </source>
</reference>
<evidence type="ECO:0000259" key="2">
    <source>
        <dbReference type="Pfam" id="PF20009"/>
    </source>
</evidence>
<dbReference type="InterPro" id="IPR051553">
    <property type="entry name" value="Ran_GTPase-activating"/>
</dbReference>
<gene>
    <name evidence="3" type="ORF">NPX36_04600</name>
</gene>
<keyword evidence="1" id="KW-0732">Signal</keyword>
<dbReference type="InterPro" id="IPR009091">
    <property type="entry name" value="RCC1/BLIP-II"/>
</dbReference>
<evidence type="ECO:0000256" key="1">
    <source>
        <dbReference type="SAM" id="SignalP"/>
    </source>
</evidence>
<dbReference type="RefSeq" id="WP_257500238.1">
    <property type="nucleotide sequence ID" value="NZ_CP102382.1"/>
</dbReference>
<dbReference type="PROSITE" id="PS50012">
    <property type="entry name" value="RCC1_3"/>
    <property type="match status" value="1"/>
</dbReference>
<dbReference type="InterPro" id="IPR011044">
    <property type="entry name" value="Quino_amine_DH_bsu"/>
</dbReference>
<dbReference type="SUPFAM" id="SSF50985">
    <property type="entry name" value="RCC1/BLIP-II"/>
    <property type="match status" value="1"/>
</dbReference>
<evidence type="ECO:0000313" key="4">
    <source>
        <dbReference type="Proteomes" id="UP001317001"/>
    </source>
</evidence>
<sequence length="1628" mass="170043">MTKNYFTYLLVFLSIVCFGNSSFAQCGFVAGEGCSNTDYNNAFVNSTNNAATIEYDNYTSAYHGTAVRQYDGTFKVWGQNMANNGTDNVLSPITINGTNFPALGNAKVYKVTGASGGSNNQSFVALASNGLYVWGTEGRIIDGSFTTSTTFQKISVNGKADGLPTGVSPTDVKMLTGTIRRGSTQIGTLCLVTCSGDVWVMSANPEMRGNGNAGNATTWYRVQQTSTTNLTNVIVARVAGGTAMALKSDGTVWTWGETSYLGNNTAAAARSRATQMTIPSGTIKMIGITPSTNSSTLQESAYYILMTDGNLYSMGFNDYRQLGDWSTSERRTWIQPRYTSSTGPVMNNIKWISPNEHDGRYAGINVINNSNQLYNWGYNDGSMLGRGTSDGAVNPGIPNGLTVSSIVTSVHTGGHTTMITEQCQTNFGYVGHRIDGSMGAGGGTDTDETSFTFNTAYVPICASSVPNITLEPQIKGSTGKFCVNVEFDLVAIPTGGTVTASTGPVTITGNATTGYKVKFTSAGTATITYQTPAGTCPVRTITETFQSETCNLVNAVEDTYTNVAPGSATASVIVNDINNAGNPAVIGISAGQVSIATSGTWPAGFTLNANGTISVASTVAAGTYTMNYTICNQTSGTPCDTAQVTITVVINPCTPSAANPDSDSDGIADACDLDDDNDGILDIDECPTINNEPLYHLFDGTASNTTDGLWLYKQTDGVGTTYVCPAGTGCPTNGGVPYTVANNITATTNLAYDDGKFYVINSAGRLLYTNNITTGTFTDLGNANVGGGQKNLGYDNGVFYHWFNNSGTPVLYSSTDPVTNSWTNMGTLTGLALTFADGGRNYALVDMAVHDGVYYFMYYSSSGTATETLANRTRVYSSSNPTSATPNWVNEGSANFGTNVFNIAYGSEDLLTVCDTDGDGIPNYLDLDSDGDGCPDVIEGGANFQAGASYISGNRLNTTVNSSGVPALPTATPAITGYSQASGQTVNQSQTVNPAAVAGTATANQTIASGSIPTALTLAGSTGSIQWQVSTDNVTFTNVATGGTTASYSPGALTATRYYRAVVTSAGGCTAISNVVTITVVPPYDCTNKTYSLSANTGEIRVFDTTTGALGAVINTTPHPTSVPAAPNGANALGFSDVTKKFYYVLSQNGGPSGSNIFVSYDPITGAYQNLASTTGLIYRGTVTNDGTGYYGITSSNVLKYYNIANNTWTDITSNYVDQNGQSLNTVLATYTGGDIAMDGNGDLWILSGTAFAPTAYVFRIKSAVPTTNMGSTPLVLEQIAKQDIGNGPNGISFSPAGELFITNATTLFRMNNDFSISSIGTITPAGAQGDLASCATPLNPFAVSDFGDAPDTYKTLLASNGPRHTVSQYDATNNTASLMIGSNIDLENDGFPNTNANGDDTNNINDENSVTWPILYSNATAYTATIPVTNTTGLAATLRGWIDFNKNGTFEAAESTSVTVANGATSVSLTWTGISGISAGSTYFRLRIARNASDITLPTGSVFGGEVEDGIFIISGPGGCYEDPNTNPADSFTKTGISDILGFNGGTTGWPGNVPNGFIAVESRSKGFVISRVNHVGGTNGTPNLTTDSITAPVEGMIVYDLQDNCVKLFDGSIWKCIEKDCSFPTN</sequence>
<dbReference type="Gene3D" id="2.130.10.30">
    <property type="entry name" value="Regulator of chromosome condensation 1/beta-lactamase-inhibitor protein II"/>
    <property type="match status" value="2"/>
</dbReference>
<dbReference type="EMBL" id="CP102382">
    <property type="protein sequence ID" value="UUV22321.1"/>
    <property type="molecule type" value="Genomic_DNA"/>
</dbReference>
<keyword evidence="4" id="KW-1185">Reference proteome</keyword>
<feature type="chain" id="PRO_5046132750" evidence="1">
    <location>
        <begin position="25"/>
        <end position="1628"/>
    </location>
</feature>
<evidence type="ECO:0000313" key="3">
    <source>
        <dbReference type="EMBL" id="UUV22321.1"/>
    </source>
</evidence>